<name>A0AA96WBL8_9CYAN</name>
<keyword evidence="3" id="KW-0732">Signal</keyword>
<proteinExistence type="predicted"/>
<dbReference type="PANTHER" id="PTHR47245">
    <property type="entry name" value="PEPTIDYLPROLYL ISOMERASE"/>
    <property type="match status" value="1"/>
</dbReference>
<dbReference type="RefSeq" id="WP_316433502.1">
    <property type="nucleotide sequence ID" value="NZ_CP053586.1"/>
</dbReference>
<evidence type="ECO:0000313" key="8">
    <source>
        <dbReference type="EMBL" id="WNZ22119.1"/>
    </source>
</evidence>
<organism evidence="8">
    <name type="scientific">Leptolyngbya sp. NK1-12</name>
    <dbReference type="NCBI Taxonomy" id="2547451"/>
    <lineage>
        <taxon>Bacteria</taxon>
        <taxon>Bacillati</taxon>
        <taxon>Cyanobacteriota</taxon>
        <taxon>Cyanophyceae</taxon>
        <taxon>Leptolyngbyales</taxon>
        <taxon>Leptolyngbyaceae</taxon>
        <taxon>Leptolyngbya group</taxon>
        <taxon>Leptolyngbya</taxon>
    </lineage>
</organism>
<dbReference type="InterPro" id="IPR000297">
    <property type="entry name" value="PPIase_PpiC"/>
</dbReference>
<dbReference type="Gene3D" id="3.10.50.40">
    <property type="match status" value="1"/>
</dbReference>
<keyword evidence="4 6" id="KW-0697">Rotamase</keyword>
<evidence type="ECO:0000256" key="6">
    <source>
        <dbReference type="PROSITE-ProRule" id="PRU00278"/>
    </source>
</evidence>
<evidence type="ECO:0000256" key="3">
    <source>
        <dbReference type="ARBA" id="ARBA00022729"/>
    </source>
</evidence>
<accession>A0AA96WBL8</accession>
<dbReference type="SUPFAM" id="SSF54534">
    <property type="entry name" value="FKBP-like"/>
    <property type="match status" value="1"/>
</dbReference>
<evidence type="ECO:0000256" key="1">
    <source>
        <dbReference type="ARBA" id="ARBA00000971"/>
    </source>
</evidence>
<keyword evidence="5 6" id="KW-0413">Isomerase</keyword>
<dbReference type="PANTHER" id="PTHR47245:SF1">
    <property type="entry name" value="FOLDASE PROTEIN PRSA"/>
    <property type="match status" value="1"/>
</dbReference>
<evidence type="ECO:0000256" key="2">
    <source>
        <dbReference type="ARBA" id="ARBA00013194"/>
    </source>
</evidence>
<dbReference type="GO" id="GO:0003755">
    <property type="term" value="F:peptidyl-prolyl cis-trans isomerase activity"/>
    <property type="evidence" value="ECO:0007669"/>
    <property type="project" value="UniProtKB-KW"/>
</dbReference>
<dbReference type="Pfam" id="PF00639">
    <property type="entry name" value="Rotamase"/>
    <property type="match status" value="1"/>
</dbReference>
<dbReference type="AlphaFoldDB" id="A0AA96WBL8"/>
<evidence type="ECO:0000259" key="7">
    <source>
        <dbReference type="PROSITE" id="PS50198"/>
    </source>
</evidence>
<sequence>MNNALQFSNSLLEDFCQTFISQGSFLLLANYQLIPQLLYESIIDRAIANIECTVEEIELACQQFYQHWNLMTEDQQQMWRSHCGLNQIQFEAMATRSLRIEKFKQATWGHSLESHFLQRKHEFDRVIYSLLRTKDRDLAQELFFRVSGGEQSFAELAQQYSEGTEAETGGLIGPVELGTLHTQLADLLHTSPMGHVQPFGLGEWCMIVRLEKLIPAQLDEQMRDRLLQEKFDAWLQEQVQQLSDRDKAWLGFVPASFAKANEAAAA</sequence>
<comment type="catalytic activity">
    <reaction evidence="1">
        <text>[protein]-peptidylproline (omega=180) = [protein]-peptidylproline (omega=0)</text>
        <dbReference type="Rhea" id="RHEA:16237"/>
        <dbReference type="Rhea" id="RHEA-COMP:10747"/>
        <dbReference type="Rhea" id="RHEA-COMP:10748"/>
        <dbReference type="ChEBI" id="CHEBI:83833"/>
        <dbReference type="ChEBI" id="CHEBI:83834"/>
        <dbReference type="EC" id="5.2.1.8"/>
    </reaction>
</comment>
<dbReference type="EMBL" id="CP053586">
    <property type="protein sequence ID" value="WNZ22119.1"/>
    <property type="molecule type" value="Genomic_DNA"/>
</dbReference>
<reference evidence="8" key="1">
    <citation type="submission" date="2020-05" db="EMBL/GenBank/DDBJ databases">
        <authorList>
            <person name="Zhu T."/>
            <person name="Keshari N."/>
            <person name="Lu X."/>
        </authorList>
    </citation>
    <scope>NUCLEOTIDE SEQUENCE</scope>
    <source>
        <strain evidence="8">NK1-12</strain>
    </source>
</reference>
<dbReference type="InterPro" id="IPR046357">
    <property type="entry name" value="PPIase_dom_sf"/>
</dbReference>
<dbReference type="PROSITE" id="PS50198">
    <property type="entry name" value="PPIC_PPIASE_2"/>
    <property type="match status" value="1"/>
</dbReference>
<dbReference type="EC" id="5.2.1.8" evidence="2"/>
<feature type="domain" description="PpiC" evidence="7">
    <location>
        <begin position="114"/>
        <end position="196"/>
    </location>
</feature>
<gene>
    <name evidence="8" type="ORF">HJG54_04035</name>
</gene>
<dbReference type="InterPro" id="IPR050245">
    <property type="entry name" value="PrsA_foldase"/>
</dbReference>
<protein>
    <recommendedName>
        <fullName evidence="2">peptidylprolyl isomerase</fullName>
        <ecNumber evidence="2">5.2.1.8</ecNumber>
    </recommendedName>
</protein>
<evidence type="ECO:0000256" key="4">
    <source>
        <dbReference type="ARBA" id="ARBA00023110"/>
    </source>
</evidence>
<evidence type="ECO:0000256" key="5">
    <source>
        <dbReference type="ARBA" id="ARBA00023235"/>
    </source>
</evidence>